<keyword evidence="3" id="KW-0489">Methyltransferase</keyword>
<accession>A0A077ZIJ8</accession>
<evidence type="ECO:0000256" key="11">
    <source>
        <dbReference type="SAM" id="MobiDB-lite"/>
    </source>
</evidence>
<feature type="domain" description="Post-SET" evidence="13">
    <location>
        <begin position="404"/>
        <end position="420"/>
    </location>
</feature>
<reference evidence="14" key="2">
    <citation type="submission" date="2014-03" db="EMBL/GenBank/DDBJ databases">
        <title>The whipworm genome and dual-species transcriptomics of an intimate host-pathogen interaction.</title>
        <authorList>
            <person name="Foth B.J."/>
            <person name="Tsai I.J."/>
            <person name="Reid A.J."/>
            <person name="Bancroft A.J."/>
            <person name="Nichol S."/>
            <person name="Tracey A."/>
            <person name="Holroyd N."/>
            <person name="Cotton J.A."/>
            <person name="Stanley E.J."/>
            <person name="Zarowiecki M."/>
            <person name="Liu J.Z."/>
            <person name="Huckvale T."/>
            <person name="Cooper P.J."/>
            <person name="Grencis R.K."/>
            <person name="Berriman M."/>
        </authorList>
    </citation>
    <scope>NUCLEOTIDE SEQUENCE [LARGE SCALE GENOMIC DNA]</scope>
</reference>
<dbReference type="SUPFAM" id="SSF82199">
    <property type="entry name" value="SET domain"/>
    <property type="match status" value="1"/>
</dbReference>
<comment type="catalytic activity">
    <reaction evidence="8">
        <text>L-lysyl(4)-[histone H3] + 3 S-adenosyl-L-methionine = N(6),N(6),N(6)-trimethyl-L-lysyl(4)-[histone H3] + 3 S-adenosyl-L-homocysteine + 3 H(+)</text>
        <dbReference type="Rhea" id="RHEA:60260"/>
        <dbReference type="Rhea" id="RHEA-COMP:15537"/>
        <dbReference type="Rhea" id="RHEA-COMP:15547"/>
        <dbReference type="ChEBI" id="CHEBI:15378"/>
        <dbReference type="ChEBI" id="CHEBI:29969"/>
        <dbReference type="ChEBI" id="CHEBI:57856"/>
        <dbReference type="ChEBI" id="CHEBI:59789"/>
        <dbReference type="ChEBI" id="CHEBI:61961"/>
        <dbReference type="EC" id="2.1.1.354"/>
    </reaction>
</comment>
<name>A0A077ZIJ8_TRITR</name>
<evidence type="ECO:0000256" key="10">
    <source>
        <dbReference type="ARBA" id="ARBA00049129"/>
    </source>
</evidence>
<evidence type="ECO:0000256" key="8">
    <source>
        <dbReference type="ARBA" id="ARBA00047571"/>
    </source>
</evidence>
<comment type="catalytic activity">
    <reaction evidence="9">
        <text>N(6)-methyl-L-lysyl(4)-[histone H3] + S-adenosyl-L-methionine = N(6),N(6)-dimethyl-L-lysyl(4)-[histone H3] + S-adenosyl-L-homocysteine + H(+)</text>
        <dbReference type="Rhea" id="RHEA:60268"/>
        <dbReference type="Rhea" id="RHEA-COMP:15540"/>
        <dbReference type="Rhea" id="RHEA-COMP:15543"/>
        <dbReference type="ChEBI" id="CHEBI:15378"/>
        <dbReference type="ChEBI" id="CHEBI:57856"/>
        <dbReference type="ChEBI" id="CHEBI:59789"/>
        <dbReference type="ChEBI" id="CHEBI:61929"/>
        <dbReference type="ChEBI" id="CHEBI:61976"/>
    </reaction>
</comment>
<dbReference type="InterPro" id="IPR003616">
    <property type="entry name" value="Post-SET_dom"/>
</dbReference>
<comment type="subcellular location">
    <subcellularLocation>
        <location evidence="1">Nucleus</location>
    </subcellularLocation>
</comment>
<evidence type="ECO:0000256" key="6">
    <source>
        <dbReference type="ARBA" id="ARBA00022853"/>
    </source>
</evidence>
<dbReference type="Pfam" id="PF00856">
    <property type="entry name" value="SET"/>
    <property type="match status" value="1"/>
</dbReference>
<evidence type="ECO:0000256" key="4">
    <source>
        <dbReference type="ARBA" id="ARBA00022679"/>
    </source>
</evidence>
<dbReference type="Proteomes" id="UP000030665">
    <property type="component" value="Unassembled WGS sequence"/>
</dbReference>
<dbReference type="GO" id="GO:0048188">
    <property type="term" value="C:Set1C/COMPASS complex"/>
    <property type="evidence" value="ECO:0007669"/>
    <property type="project" value="TreeGrafter"/>
</dbReference>
<gene>
    <name evidence="14" type="ORF">TTRE_0000673601</name>
</gene>
<protein>
    <recommendedName>
        <fullName evidence="2">[histone H3]-lysine(4) N-trimethyltransferase</fullName>
        <ecNumber evidence="2">2.1.1.354</ecNumber>
    </recommendedName>
</protein>
<evidence type="ECO:0000256" key="2">
    <source>
        <dbReference type="ARBA" id="ARBA00012182"/>
    </source>
</evidence>
<dbReference type="PANTHER" id="PTHR45814">
    <property type="entry name" value="HISTONE-LYSINE N-METHYLTRANSFERASE SETD1"/>
    <property type="match status" value="1"/>
</dbReference>
<organism evidence="14 15">
    <name type="scientific">Trichuris trichiura</name>
    <name type="common">Whipworm</name>
    <name type="synonym">Trichocephalus trichiurus</name>
    <dbReference type="NCBI Taxonomy" id="36087"/>
    <lineage>
        <taxon>Eukaryota</taxon>
        <taxon>Metazoa</taxon>
        <taxon>Ecdysozoa</taxon>
        <taxon>Nematoda</taxon>
        <taxon>Enoplea</taxon>
        <taxon>Dorylaimia</taxon>
        <taxon>Trichinellida</taxon>
        <taxon>Trichuridae</taxon>
        <taxon>Trichuris</taxon>
    </lineage>
</organism>
<dbReference type="PROSITE" id="PS50868">
    <property type="entry name" value="POST_SET"/>
    <property type="match status" value="1"/>
</dbReference>
<evidence type="ECO:0000313" key="15">
    <source>
        <dbReference type="Proteomes" id="UP000030665"/>
    </source>
</evidence>
<dbReference type="OrthoDB" id="308383at2759"/>
<keyword evidence="6" id="KW-0156">Chromatin regulator</keyword>
<dbReference type="Gene3D" id="2.170.270.10">
    <property type="entry name" value="SET domain"/>
    <property type="match status" value="1"/>
</dbReference>
<evidence type="ECO:0000313" key="14">
    <source>
        <dbReference type="EMBL" id="CDW58425.1"/>
    </source>
</evidence>
<keyword evidence="15" id="KW-1185">Reference proteome</keyword>
<evidence type="ECO:0000259" key="12">
    <source>
        <dbReference type="PROSITE" id="PS50280"/>
    </source>
</evidence>
<dbReference type="SMART" id="SM00317">
    <property type="entry name" value="SET"/>
    <property type="match status" value="1"/>
</dbReference>
<evidence type="ECO:0000256" key="5">
    <source>
        <dbReference type="ARBA" id="ARBA00022691"/>
    </source>
</evidence>
<dbReference type="PANTHER" id="PTHR45814:SF2">
    <property type="entry name" value="HISTONE-LYSINE N-METHYLTRANSFERASE SETD1"/>
    <property type="match status" value="1"/>
</dbReference>
<feature type="region of interest" description="Disordered" evidence="11">
    <location>
        <begin position="1"/>
        <end position="104"/>
    </location>
</feature>
<dbReference type="InterPro" id="IPR044570">
    <property type="entry name" value="Set1-like"/>
</dbReference>
<proteinExistence type="predicted"/>
<evidence type="ECO:0000256" key="1">
    <source>
        <dbReference type="ARBA" id="ARBA00004123"/>
    </source>
</evidence>
<dbReference type="GO" id="GO:0032259">
    <property type="term" value="P:methylation"/>
    <property type="evidence" value="ECO:0007669"/>
    <property type="project" value="UniProtKB-KW"/>
</dbReference>
<evidence type="ECO:0000256" key="9">
    <source>
        <dbReference type="ARBA" id="ARBA00047583"/>
    </source>
</evidence>
<evidence type="ECO:0000256" key="3">
    <source>
        <dbReference type="ARBA" id="ARBA00022603"/>
    </source>
</evidence>
<feature type="domain" description="SET" evidence="12">
    <location>
        <begin position="280"/>
        <end position="398"/>
    </location>
</feature>
<keyword evidence="4" id="KW-0808">Transferase</keyword>
<sequence length="420" mass="47336">MPRTPSSSPQLSDDDSERKSDFSVESEIPQVASKHKTPVCSDFEDERWSPTSGTLASTRSSDISRTEDSSNASTSIEAKVYSPRQHDHGYSLGGPTVGQSPSSQDSSVCASLNFCESASGHALKGKQGNEEIEPECSFRLRSAKEEAAIIHSLNSASLNCEDLAYLKSASTLILSSIAKIPMLTLHWSRSTEQMLLQNPVHIAHKLSKKEKNLQAVFDVGTFHLDAYVKIVLFQSDAVVKAPQPQELRAHTRAMQRLLFTNYGTETDSDWLKYDQMQTRKKLVRFDVSKIHGWGLFAMEDITPDEMIIEYVGQKIRMAVAERREEDYEKRGIGSSYLFRIDNEWVIDATNHGNLARFINHSCAPNCYAKVISVNSQKRIVIYSKQNIRRGEEITYDYKFPREDEKIPCNCRSFNCRGSLN</sequence>
<dbReference type="AlphaFoldDB" id="A0A077ZIJ8"/>
<evidence type="ECO:0000259" key="13">
    <source>
        <dbReference type="PROSITE" id="PS50868"/>
    </source>
</evidence>
<keyword evidence="7" id="KW-0539">Nucleus</keyword>
<dbReference type="GO" id="GO:0140999">
    <property type="term" value="F:histone H3K4 trimethyltransferase activity"/>
    <property type="evidence" value="ECO:0007669"/>
    <property type="project" value="UniProtKB-EC"/>
</dbReference>
<feature type="compositionally biased region" description="Polar residues" evidence="11">
    <location>
        <begin position="49"/>
        <end position="61"/>
    </location>
</feature>
<dbReference type="EMBL" id="HG806332">
    <property type="protein sequence ID" value="CDW58425.1"/>
    <property type="molecule type" value="Genomic_DNA"/>
</dbReference>
<dbReference type="STRING" id="36087.A0A077ZIJ8"/>
<evidence type="ECO:0000256" key="7">
    <source>
        <dbReference type="ARBA" id="ARBA00023242"/>
    </source>
</evidence>
<dbReference type="PROSITE" id="PS50280">
    <property type="entry name" value="SET"/>
    <property type="match status" value="1"/>
</dbReference>
<keyword evidence="5" id="KW-0949">S-adenosyl-L-methionine</keyword>
<comment type="catalytic activity">
    <reaction evidence="10">
        <text>N(6),N(6)-dimethyl-L-lysyl(4)-[histone H3] + S-adenosyl-L-methionine = N(6),N(6),N(6)-trimethyl-L-lysyl(4)-[histone H3] + S-adenosyl-L-homocysteine + H(+)</text>
        <dbReference type="Rhea" id="RHEA:60272"/>
        <dbReference type="Rhea" id="RHEA-COMP:15537"/>
        <dbReference type="Rhea" id="RHEA-COMP:15540"/>
        <dbReference type="ChEBI" id="CHEBI:15378"/>
        <dbReference type="ChEBI" id="CHEBI:57856"/>
        <dbReference type="ChEBI" id="CHEBI:59789"/>
        <dbReference type="ChEBI" id="CHEBI:61961"/>
        <dbReference type="ChEBI" id="CHEBI:61976"/>
    </reaction>
</comment>
<feature type="compositionally biased region" description="Low complexity" evidence="11">
    <location>
        <begin position="1"/>
        <end position="11"/>
    </location>
</feature>
<reference evidence="14" key="1">
    <citation type="submission" date="2014-01" db="EMBL/GenBank/DDBJ databases">
        <authorList>
            <person name="Aslett M."/>
        </authorList>
    </citation>
    <scope>NUCLEOTIDE SEQUENCE</scope>
</reference>
<dbReference type="EC" id="2.1.1.354" evidence="2"/>
<dbReference type="InterPro" id="IPR001214">
    <property type="entry name" value="SET_dom"/>
</dbReference>
<dbReference type="InterPro" id="IPR046341">
    <property type="entry name" value="SET_dom_sf"/>
</dbReference>